<dbReference type="PROSITE" id="PS50893">
    <property type="entry name" value="ABC_TRANSPORTER_2"/>
    <property type="match status" value="1"/>
</dbReference>
<evidence type="ECO:0000256" key="3">
    <source>
        <dbReference type="ARBA" id="ARBA00022741"/>
    </source>
</evidence>
<keyword evidence="3" id="KW-0547">Nucleotide-binding</keyword>
<sequence length="312" mass="32957">MNDRETVLSARGLSKSYGQVQAVADVSFDAERGRVVGFLGPNGAGKTTTLRMLLGLVRPTSGQAHALGVPYRQLRRPLRRVGVSVEADAFTPGRTGRDHLRCYAGLAGCGRKRIAELLDLVDLTEAADRAVRGYSTGMKRRLSIATALLGDPDALVLDEPASGLDPDGIAWLRGLLRGFADEGKTVLLSSHLLDEMQKTVDDVLLINRGRMLYSGPLEDLLTPQACVVRPAAGSDEGIRHALEARGHGVHALADGRLRVGTSRQEASAVVAESSSGAGSAIVEPCTLESEFMRLTRADTAHAAGSATKGSAL</sequence>
<comment type="caution">
    <text evidence="6">The sequence shown here is derived from an EMBL/GenBank/DDBJ whole genome shotgun (WGS) entry which is preliminary data.</text>
</comment>
<evidence type="ECO:0000256" key="1">
    <source>
        <dbReference type="ARBA" id="ARBA00005417"/>
    </source>
</evidence>
<dbReference type="EMBL" id="JBHTHR010000291">
    <property type="protein sequence ID" value="MFD0801768.1"/>
    <property type="molecule type" value="Genomic_DNA"/>
</dbReference>
<organism evidence="6 7">
    <name type="scientific">Streptomonospora algeriensis</name>
    <dbReference type="NCBI Taxonomy" id="995084"/>
    <lineage>
        <taxon>Bacteria</taxon>
        <taxon>Bacillati</taxon>
        <taxon>Actinomycetota</taxon>
        <taxon>Actinomycetes</taxon>
        <taxon>Streptosporangiales</taxon>
        <taxon>Nocardiopsidaceae</taxon>
        <taxon>Streptomonospora</taxon>
    </lineage>
</organism>
<dbReference type="SMART" id="SM00382">
    <property type="entry name" value="AAA"/>
    <property type="match status" value="1"/>
</dbReference>
<dbReference type="Pfam" id="PF00005">
    <property type="entry name" value="ABC_tran"/>
    <property type="match status" value="1"/>
</dbReference>
<dbReference type="InterPro" id="IPR027417">
    <property type="entry name" value="P-loop_NTPase"/>
</dbReference>
<accession>A0ABW3BEP2</accession>
<evidence type="ECO:0000313" key="6">
    <source>
        <dbReference type="EMBL" id="MFD0801768.1"/>
    </source>
</evidence>
<evidence type="ECO:0000256" key="2">
    <source>
        <dbReference type="ARBA" id="ARBA00022448"/>
    </source>
</evidence>
<feature type="domain" description="ABC transporter" evidence="5">
    <location>
        <begin position="8"/>
        <end position="233"/>
    </location>
</feature>
<reference evidence="7" key="1">
    <citation type="journal article" date="2019" name="Int. J. Syst. Evol. Microbiol.">
        <title>The Global Catalogue of Microorganisms (GCM) 10K type strain sequencing project: providing services to taxonomists for standard genome sequencing and annotation.</title>
        <authorList>
            <consortium name="The Broad Institute Genomics Platform"/>
            <consortium name="The Broad Institute Genome Sequencing Center for Infectious Disease"/>
            <person name="Wu L."/>
            <person name="Ma J."/>
        </authorList>
    </citation>
    <scope>NUCLEOTIDE SEQUENCE [LARGE SCALE GENOMIC DNA]</scope>
    <source>
        <strain evidence="7">CCUG 63369</strain>
    </source>
</reference>
<name>A0ABW3BEP2_9ACTN</name>
<evidence type="ECO:0000259" key="5">
    <source>
        <dbReference type="PROSITE" id="PS50893"/>
    </source>
</evidence>
<dbReference type="PANTHER" id="PTHR43335">
    <property type="entry name" value="ABC TRANSPORTER, ATP-BINDING PROTEIN"/>
    <property type="match status" value="1"/>
</dbReference>
<dbReference type="GO" id="GO:0005524">
    <property type="term" value="F:ATP binding"/>
    <property type="evidence" value="ECO:0007669"/>
    <property type="project" value="UniProtKB-KW"/>
</dbReference>
<evidence type="ECO:0000313" key="7">
    <source>
        <dbReference type="Proteomes" id="UP001596956"/>
    </source>
</evidence>
<keyword evidence="2" id="KW-0813">Transport</keyword>
<proteinExistence type="inferred from homology"/>
<dbReference type="PANTHER" id="PTHR43335:SF4">
    <property type="entry name" value="ABC TRANSPORTER, ATP-BINDING PROTEIN"/>
    <property type="match status" value="1"/>
</dbReference>
<dbReference type="InterPro" id="IPR003439">
    <property type="entry name" value="ABC_transporter-like_ATP-bd"/>
</dbReference>
<gene>
    <name evidence="6" type="ORF">ACFQZU_10625</name>
</gene>
<dbReference type="SUPFAM" id="SSF52540">
    <property type="entry name" value="P-loop containing nucleoside triphosphate hydrolases"/>
    <property type="match status" value="1"/>
</dbReference>
<comment type="similarity">
    <text evidence="1">Belongs to the ABC transporter superfamily.</text>
</comment>
<keyword evidence="4 6" id="KW-0067">ATP-binding</keyword>
<evidence type="ECO:0000256" key="4">
    <source>
        <dbReference type="ARBA" id="ARBA00022840"/>
    </source>
</evidence>
<dbReference type="Proteomes" id="UP001596956">
    <property type="component" value="Unassembled WGS sequence"/>
</dbReference>
<dbReference type="Gene3D" id="3.40.50.300">
    <property type="entry name" value="P-loop containing nucleotide triphosphate hydrolases"/>
    <property type="match status" value="1"/>
</dbReference>
<protein>
    <submittedName>
        <fullName evidence="6">ABC transporter ATP-binding protein</fullName>
    </submittedName>
</protein>
<dbReference type="InterPro" id="IPR003593">
    <property type="entry name" value="AAA+_ATPase"/>
</dbReference>
<keyword evidence="7" id="KW-1185">Reference proteome</keyword>